<dbReference type="RefSeq" id="XP_005764873.1">
    <property type="nucleotide sequence ID" value="XM_005764816.1"/>
</dbReference>
<protein>
    <recommendedName>
        <fullName evidence="5">O-fucosyltransferase family protein</fullName>
    </recommendedName>
</protein>
<dbReference type="Proteomes" id="UP000013827">
    <property type="component" value="Unassembled WGS sequence"/>
</dbReference>
<dbReference type="GO" id="GO:0016740">
    <property type="term" value="F:transferase activity"/>
    <property type="evidence" value="ECO:0007669"/>
    <property type="project" value="UniProtKB-KW"/>
</dbReference>
<dbReference type="EnsemblProtists" id="EOD12444">
    <property type="protein sequence ID" value="EOD12444"/>
    <property type="gene ID" value="EMIHUDRAFT_104301"/>
</dbReference>
<name>A0A0D3IMF9_EMIH1</name>
<feature type="region of interest" description="Disordered" evidence="1">
    <location>
        <begin position="320"/>
        <end position="346"/>
    </location>
</feature>
<evidence type="ECO:0000256" key="2">
    <source>
        <dbReference type="SAM" id="SignalP"/>
    </source>
</evidence>
<dbReference type="AlphaFoldDB" id="A0A0D3IMF9"/>
<dbReference type="PaxDb" id="2903-EOD12444"/>
<sequence>MGCAARWSCAILALHACGLGVFWWRLAAPPPELATEAAVVSLHDAEPRDADGSLAALGSAQASGDAPTRSRLTLPWTSSGSACEIDRLAAQQASAARAAGGAAGDAGGGFALPGSSGTYSGDGERYLLYSPQFGLSNQLIALRNAAGWASALNRTLVLPHLVAGPPHAAEVSVVPHGSLFDVAAAAAKLRPALRLVEMRSFLGLNLPPARLLLPAARTRFSNVSYAYLDALGLSRWRAAAGPLSLHPSRTRGCGGHRVLALATLFGAFDPKPLGRSPPDWRVGGEEGLRWLDRRAMPALLAPLPSLAQLVDRIVADVRRGGGGSGGGSDSGGSGGGSGGSGSGGGGGGGGGALACVHLRRGDFVDECRRYEEEARSGHARGWLLAHYERGLSCLPSDEEALGAAAAARGERVAYYGSSDEPAALRGSQPAGTQVATLADSAGLLDAFAAASPEPLHRSVLAPVVDQLVCARASALLLNVFSTFSQLLMAHIGMRRPERVGFVRDLSELAQRDLGVHVDFWRRQNPFDPAKLLGVQVAWDAGRLRMVAAPGVVADV</sequence>
<evidence type="ECO:0008006" key="5">
    <source>
        <dbReference type="Google" id="ProtNLM"/>
    </source>
</evidence>
<dbReference type="GeneID" id="17258594"/>
<dbReference type="KEGG" id="ehx:EMIHUDRAFT_104301"/>
<feature type="chain" id="PRO_5044291146" description="O-fucosyltransferase family protein" evidence="2">
    <location>
        <begin position="21"/>
        <end position="555"/>
    </location>
</feature>
<reference evidence="3" key="2">
    <citation type="submission" date="2024-10" db="UniProtKB">
        <authorList>
            <consortium name="EnsemblProtists"/>
        </authorList>
    </citation>
    <scope>IDENTIFICATION</scope>
</reference>
<dbReference type="HOGENOM" id="CLU_491305_0_0_1"/>
<keyword evidence="2" id="KW-0732">Signal</keyword>
<keyword evidence="4" id="KW-1185">Reference proteome</keyword>
<reference evidence="4" key="1">
    <citation type="journal article" date="2013" name="Nature">
        <title>Pan genome of the phytoplankton Emiliania underpins its global distribution.</title>
        <authorList>
            <person name="Read B.A."/>
            <person name="Kegel J."/>
            <person name="Klute M.J."/>
            <person name="Kuo A."/>
            <person name="Lefebvre S.C."/>
            <person name="Maumus F."/>
            <person name="Mayer C."/>
            <person name="Miller J."/>
            <person name="Monier A."/>
            <person name="Salamov A."/>
            <person name="Young J."/>
            <person name="Aguilar M."/>
            <person name="Claverie J.M."/>
            <person name="Frickenhaus S."/>
            <person name="Gonzalez K."/>
            <person name="Herman E.K."/>
            <person name="Lin Y.C."/>
            <person name="Napier J."/>
            <person name="Ogata H."/>
            <person name="Sarno A.F."/>
            <person name="Shmutz J."/>
            <person name="Schroeder D."/>
            <person name="de Vargas C."/>
            <person name="Verret F."/>
            <person name="von Dassow P."/>
            <person name="Valentin K."/>
            <person name="Van de Peer Y."/>
            <person name="Wheeler G."/>
            <person name="Dacks J.B."/>
            <person name="Delwiche C.F."/>
            <person name="Dyhrman S.T."/>
            <person name="Glockner G."/>
            <person name="John U."/>
            <person name="Richards T."/>
            <person name="Worden A.Z."/>
            <person name="Zhang X."/>
            <person name="Grigoriev I.V."/>
            <person name="Allen A.E."/>
            <person name="Bidle K."/>
            <person name="Borodovsky M."/>
            <person name="Bowler C."/>
            <person name="Brownlee C."/>
            <person name="Cock J.M."/>
            <person name="Elias M."/>
            <person name="Gladyshev V.N."/>
            <person name="Groth M."/>
            <person name="Guda C."/>
            <person name="Hadaegh A."/>
            <person name="Iglesias-Rodriguez M.D."/>
            <person name="Jenkins J."/>
            <person name="Jones B.M."/>
            <person name="Lawson T."/>
            <person name="Leese F."/>
            <person name="Lindquist E."/>
            <person name="Lobanov A."/>
            <person name="Lomsadze A."/>
            <person name="Malik S.B."/>
            <person name="Marsh M.E."/>
            <person name="Mackinder L."/>
            <person name="Mock T."/>
            <person name="Mueller-Roeber B."/>
            <person name="Pagarete A."/>
            <person name="Parker M."/>
            <person name="Probert I."/>
            <person name="Quesneville H."/>
            <person name="Raines C."/>
            <person name="Rensing S.A."/>
            <person name="Riano-Pachon D.M."/>
            <person name="Richier S."/>
            <person name="Rokitta S."/>
            <person name="Shiraiwa Y."/>
            <person name="Soanes D.M."/>
            <person name="van der Giezen M."/>
            <person name="Wahlund T.M."/>
            <person name="Williams B."/>
            <person name="Wilson W."/>
            <person name="Wolfe G."/>
            <person name="Wurch L.L."/>
        </authorList>
    </citation>
    <scope>NUCLEOTIDE SEQUENCE</scope>
</reference>
<proteinExistence type="predicted"/>
<feature type="signal peptide" evidence="2">
    <location>
        <begin position="1"/>
        <end position="20"/>
    </location>
</feature>
<evidence type="ECO:0000313" key="4">
    <source>
        <dbReference type="Proteomes" id="UP000013827"/>
    </source>
</evidence>
<organism evidence="3 4">
    <name type="scientific">Emiliania huxleyi (strain CCMP1516)</name>
    <dbReference type="NCBI Taxonomy" id="280463"/>
    <lineage>
        <taxon>Eukaryota</taxon>
        <taxon>Haptista</taxon>
        <taxon>Haptophyta</taxon>
        <taxon>Prymnesiophyceae</taxon>
        <taxon>Isochrysidales</taxon>
        <taxon>Noelaerhabdaceae</taxon>
        <taxon>Emiliania</taxon>
    </lineage>
</organism>
<accession>A0A0D3IMF9</accession>
<dbReference type="Gene3D" id="3.40.50.11340">
    <property type="match status" value="1"/>
</dbReference>
<dbReference type="GO" id="GO:0006004">
    <property type="term" value="P:fucose metabolic process"/>
    <property type="evidence" value="ECO:0007669"/>
    <property type="project" value="UniProtKB-KW"/>
</dbReference>
<evidence type="ECO:0000313" key="3">
    <source>
        <dbReference type="EnsemblProtists" id="EOD12444"/>
    </source>
</evidence>
<dbReference type="Gene3D" id="3.40.50.11350">
    <property type="match status" value="1"/>
</dbReference>
<evidence type="ECO:0000256" key="1">
    <source>
        <dbReference type="SAM" id="MobiDB-lite"/>
    </source>
</evidence>